<sequence>MRRDTRYYQQHGLLRIFLSYFGPHRRLFLLDMLCALFIGAVDLIFPLISRRAINTMLPAHAYHTFFVVMGIMAAAYLVRAFFYYIIAYYGHTFGIRVEADIRRDLFRHMQSLGYEFYDHNRTGQLMSRLTTDLFEITELAHHGPEDLMISLLTIVGALAVMFTIEWRLALVVCVILPILLIVVITRRRKMSRVSRGVKKRTAAINAEIESSLSGIRTAKAFANEAVEFGKFSEANDRFKVSKREFHREMGIFSGSLEFFLSILSVAVITVGGTLIMQGRMDLVDLFTFSLYISTFTSPVRKLVNFAEMFANGFAGLGRFVELMRTEPKLRDAPDAKALGHVRGSIDVEDVSFSYEENQEVLEHVTLHVRPGETVAVVGPSGGGKSTLCRLIPRFYDVTSGRICIDGQDVRSVTQESLHHAIGVVQQDVFLFADTIANNIRYGRPDATMEEIREAARQAEIYDDIMAMPDGFDTYVGERGTLLSGGQKQRVSIARIFLKNPPILILDEATSALDSVTESKIQHALDHLAEGRTTLIIAHRLSTIRSASRILVVADGRICEQGTHEELMRLGGLYATLRSTQDLSSAE</sequence>
<accession>A0ABV1GAS0</accession>
<dbReference type="SMART" id="SM00382">
    <property type="entry name" value="AAA"/>
    <property type="match status" value="1"/>
</dbReference>
<dbReference type="InterPro" id="IPR027417">
    <property type="entry name" value="P-loop_NTPase"/>
</dbReference>
<feature type="domain" description="ABC transporter" evidence="8">
    <location>
        <begin position="345"/>
        <end position="579"/>
    </location>
</feature>
<dbReference type="PANTHER" id="PTHR43394">
    <property type="entry name" value="ATP-DEPENDENT PERMEASE MDL1, MITOCHONDRIAL"/>
    <property type="match status" value="1"/>
</dbReference>
<dbReference type="InterPro" id="IPR003593">
    <property type="entry name" value="AAA+_ATPase"/>
</dbReference>
<feature type="transmembrane region" description="Helical" evidence="7">
    <location>
        <begin position="251"/>
        <end position="276"/>
    </location>
</feature>
<keyword evidence="5 7" id="KW-1133">Transmembrane helix</keyword>
<evidence type="ECO:0000256" key="3">
    <source>
        <dbReference type="ARBA" id="ARBA00022741"/>
    </source>
</evidence>
<dbReference type="PROSITE" id="PS50929">
    <property type="entry name" value="ABC_TM1F"/>
    <property type="match status" value="1"/>
</dbReference>
<evidence type="ECO:0000313" key="10">
    <source>
        <dbReference type="EMBL" id="MEQ2512373.1"/>
    </source>
</evidence>
<feature type="transmembrane region" description="Helical" evidence="7">
    <location>
        <begin position="146"/>
        <end position="162"/>
    </location>
</feature>
<evidence type="ECO:0000256" key="6">
    <source>
        <dbReference type="ARBA" id="ARBA00023136"/>
    </source>
</evidence>
<feature type="transmembrane region" description="Helical" evidence="7">
    <location>
        <begin position="60"/>
        <end position="86"/>
    </location>
</feature>
<dbReference type="Pfam" id="PF00005">
    <property type="entry name" value="ABC_tran"/>
    <property type="match status" value="1"/>
</dbReference>
<dbReference type="InterPro" id="IPR011527">
    <property type="entry name" value="ABC1_TM_dom"/>
</dbReference>
<proteinExistence type="predicted"/>
<reference evidence="10 11" key="1">
    <citation type="submission" date="2024-03" db="EMBL/GenBank/DDBJ databases">
        <title>Human intestinal bacterial collection.</title>
        <authorList>
            <person name="Pauvert C."/>
            <person name="Hitch T.C.A."/>
            <person name="Clavel T."/>
        </authorList>
    </citation>
    <scope>NUCLEOTIDE SEQUENCE [LARGE SCALE GENOMIC DNA]</scope>
    <source>
        <strain evidence="10 11">CLA-AA-H192</strain>
    </source>
</reference>
<gene>
    <name evidence="10" type="ORF">WMO66_14175</name>
</gene>
<dbReference type="RefSeq" id="WP_349137002.1">
    <property type="nucleotide sequence ID" value="NZ_JBBMFF010000271.1"/>
</dbReference>
<dbReference type="PROSITE" id="PS50893">
    <property type="entry name" value="ABC_TRANSPORTER_2"/>
    <property type="match status" value="1"/>
</dbReference>
<dbReference type="Gene3D" id="1.20.1560.10">
    <property type="entry name" value="ABC transporter type 1, transmembrane domain"/>
    <property type="match status" value="1"/>
</dbReference>
<dbReference type="InterPro" id="IPR036640">
    <property type="entry name" value="ABC1_TM_sf"/>
</dbReference>
<evidence type="ECO:0000256" key="2">
    <source>
        <dbReference type="ARBA" id="ARBA00022692"/>
    </source>
</evidence>
<evidence type="ECO:0000313" key="11">
    <source>
        <dbReference type="Proteomes" id="UP001491552"/>
    </source>
</evidence>
<keyword evidence="11" id="KW-1185">Reference proteome</keyword>
<organism evidence="10 11">
    <name type="scientific">Faecousia intestinalis</name>
    <dbReference type="NCBI Taxonomy" id="3133167"/>
    <lineage>
        <taxon>Bacteria</taxon>
        <taxon>Bacillati</taxon>
        <taxon>Bacillota</taxon>
        <taxon>Clostridia</taxon>
        <taxon>Eubacteriales</taxon>
        <taxon>Oscillospiraceae</taxon>
        <taxon>Faecousia</taxon>
    </lineage>
</organism>
<protein>
    <submittedName>
        <fullName evidence="10">ABC transporter ATP-binding protein</fullName>
    </submittedName>
</protein>
<dbReference type="Pfam" id="PF00664">
    <property type="entry name" value="ABC_membrane"/>
    <property type="match status" value="1"/>
</dbReference>
<dbReference type="InterPro" id="IPR017871">
    <property type="entry name" value="ABC_transporter-like_CS"/>
</dbReference>
<feature type="transmembrane region" description="Helical" evidence="7">
    <location>
        <begin position="168"/>
        <end position="185"/>
    </location>
</feature>
<dbReference type="SUPFAM" id="SSF52540">
    <property type="entry name" value="P-loop containing nucleoside triphosphate hydrolases"/>
    <property type="match status" value="1"/>
</dbReference>
<evidence type="ECO:0000256" key="7">
    <source>
        <dbReference type="SAM" id="Phobius"/>
    </source>
</evidence>
<evidence type="ECO:0000256" key="4">
    <source>
        <dbReference type="ARBA" id="ARBA00022840"/>
    </source>
</evidence>
<dbReference type="Proteomes" id="UP001491552">
    <property type="component" value="Unassembled WGS sequence"/>
</dbReference>
<evidence type="ECO:0000256" key="5">
    <source>
        <dbReference type="ARBA" id="ARBA00022989"/>
    </source>
</evidence>
<evidence type="ECO:0000259" key="9">
    <source>
        <dbReference type="PROSITE" id="PS50929"/>
    </source>
</evidence>
<dbReference type="CDD" id="cd18549">
    <property type="entry name" value="ABC_6TM_YwjA_like"/>
    <property type="match status" value="1"/>
</dbReference>
<dbReference type="GO" id="GO:0005524">
    <property type="term" value="F:ATP binding"/>
    <property type="evidence" value="ECO:0007669"/>
    <property type="project" value="UniProtKB-KW"/>
</dbReference>
<dbReference type="InterPro" id="IPR039421">
    <property type="entry name" value="Type_1_exporter"/>
</dbReference>
<feature type="domain" description="ABC transmembrane type-1" evidence="9">
    <location>
        <begin position="29"/>
        <end position="311"/>
    </location>
</feature>
<feature type="transmembrane region" description="Helical" evidence="7">
    <location>
        <begin position="27"/>
        <end position="48"/>
    </location>
</feature>
<keyword evidence="3" id="KW-0547">Nucleotide-binding</keyword>
<comment type="caution">
    <text evidence="10">The sequence shown here is derived from an EMBL/GenBank/DDBJ whole genome shotgun (WGS) entry which is preliminary data.</text>
</comment>
<dbReference type="Gene3D" id="3.40.50.300">
    <property type="entry name" value="P-loop containing nucleotide triphosphate hydrolases"/>
    <property type="match status" value="1"/>
</dbReference>
<keyword evidence="4 10" id="KW-0067">ATP-binding</keyword>
<dbReference type="EMBL" id="JBBMFF010000271">
    <property type="protein sequence ID" value="MEQ2512373.1"/>
    <property type="molecule type" value="Genomic_DNA"/>
</dbReference>
<dbReference type="PANTHER" id="PTHR43394:SF1">
    <property type="entry name" value="ATP-BINDING CASSETTE SUB-FAMILY B MEMBER 10, MITOCHONDRIAL"/>
    <property type="match status" value="1"/>
</dbReference>
<comment type="subcellular location">
    <subcellularLocation>
        <location evidence="1">Cell membrane</location>
        <topology evidence="1">Multi-pass membrane protein</topology>
    </subcellularLocation>
</comment>
<evidence type="ECO:0000256" key="1">
    <source>
        <dbReference type="ARBA" id="ARBA00004651"/>
    </source>
</evidence>
<dbReference type="InterPro" id="IPR003439">
    <property type="entry name" value="ABC_transporter-like_ATP-bd"/>
</dbReference>
<evidence type="ECO:0000259" key="8">
    <source>
        <dbReference type="PROSITE" id="PS50893"/>
    </source>
</evidence>
<keyword evidence="6 7" id="KW-0472">Membrane</keyword>
<dbReference type="SUPFAM" id="SSF90123">
    <property type="entry name" value="ABC transporter transmembrane region"/>
    <property type="match status" value="1"/>
</dbReference>
<keyword evidence="2 7" id="KW-0812">Transmembrane</keyword>
<name>A0ABV1GAS0_9FIRM</name>
<dbReference type="PROSITE" id="PS00211">
    <property type="entry name" value="ABC_TRANSPORTER_1"/>
    <property type="match status" value="1"/>
</dbReference>